<dbReference type="GO" id="GO:0005524">
    <property type="term" value="F:ATP binding"/>
    <property type="evidence" value="ECO:0007669"/>
    <property type="project" value="UniProtKB-KW"/>
</dbReference>
<feature type="region of interest" description="Disordered" evidence="1">
    <location>
        <begin position="676"/>
        <end position="734"/>
    </location>
</feature>
<feature type="compositionally biased region" description="Polar residues" evidence="1">
    <location>
        <begin position="707"/>
        <end position="720"/>
    </location>
</feature>
<evidence type="ECO:0000313" key="3">
    <source>
        <dbReference type="Proteomes" id="UP000297966"/>
    </source>
</evidence>
<dbReference type="Proteomes" id="UP000297966">
    <property type="component" value="Unassembled WGS sequence"/>
</dbReference>
<proteinExistence type="predicted"/>
<feature type="compositionally biased region" description="Basic and acidic residues" evidence="1">
    <location>
        <begin position="676"/>
        <end position="693"/>
    </location>
</feature>
<gene>
    <name evidence="2" type="ORF">E4K65_36580</name>
</gene>
<sequence>MTAHTDQRLREKTDEVLARAALVGVFDPLELLELAESGGMGERILDKIVDHVQEVVFEDRMYWKLTARARHDALERAIARTDFETLLQEAKPHPGERFAHYLIALLRENEDYEEFLENQQLSRSELQDLASAQDFVHRARKKPSPTGKSDPRWKLARMDDEQRLRHVAPKLVGRTHELGLLTAYAANGNVESSIELESIIADPKKLDWLRPLLLTGIGGSGKSALVAELVRTVRKDDWSGPITVLLDYDRPNLALGAEKDWTAELTRQIGRARTELDGEMDELRRDALRVAAETSSDLKSADVLLERLGDTLGRQAVRHDLLLVVDTFEELIVSSEMGLADEELEREPFGLVLSWIDRLMDLQTEDGSPAFKTVRAIVAGRIQPFVSEPRRLPAWFCGHLELGPFSPQETGDFLRVRDTENKFNKQWIELISESKIRWYPLFLIVLVKFAAQKSSQELDEIARDVGGATLYGTVEAMRVLYSRFLDRIKDHIVSRGPNDRRTIPKEQICQLAHPGLALKTVTAELIRDVLAGPCGLGNIDIERAKDLLRALSKEAWLVDSYGPNEVRHVTNLRRLMLPMLCGTTRTPDGEPSDLHIRVRFVQQRAAEWYEEPSRVQEPESTAMAAYYRAFYGDVSAIAVDEALARRVLHIGRDDIHAMPPAARAILLKDEQSLTSEERAALPEPQKRDVEVRNLKKRSKAGVIRASQPPSASAPQRTDSYGVSAEVPGPPSSPSIRRQATLEEIFDDADLAARVDVAFKSADFLEATRLAAPSMESLSRQMIGRLPSSMFQRLTNHWTWKWACAHLALGSGRTVVEQWQLRDLDIRPGWVDYVPLIAIARIAACDVSLFQSRRNRPWMTSGDMLDLDGMRMIALDLVAFDIDPVLPMSLSQAFSDEGWSSAERGSGPFEFSEEARVQMLLLQKSDVHRYLALSEMYNSNQPVRPHPEILENSQLRAFVRGRTPELYDPIRAALIDVVRYAPGQLGDVLERFSRERRIWPADMRPERLLSELQKARQADFLLLRLIEFVDVCGLLKSFVTCFHGLALERVRVMSQLMEKYDSLLLTGKQPKPSKNARVRGRR</sequence>
<keyword evidence="2" id="KW-0067">ATP-binding</keyword>
<keyword evidence="2" id="KW-0547">Nucleotide-binding</keyword>
<evidence type="ECO:0000256" key="1">
    <source>
        <dbReference type="SAM" id="MobiDB-lite"/>
    </source>
</evidence>
<dbReference type="SUPFAM" id="SSF52540">
    <property type="entry name" value="P-loop containing nucleoside triphosphate hydrolases"/>
    <property type="match status" value="1"/>
</dbReference>
<dbReference type="AlphaFoldDB" id="A0A4Y9LER2"/>
<dbReference type="InterPro" id="IPR027417">
    <property type="entry name" value="P-loop_NTPase"/>
</dbReference>
<organism evidence="2 3">
    <name type="scientific">Bradyrhizobium niftali</name>
    <dbReference type="NCBI Taxonomy" id="2560055"/>
    <lineage>
        <taxon>Bacteria</taxon>
        <taxon>Pseudomonadati</taxon>
        <taxon>Pseudomonadota</taxon>
        <taxon>Alphaproteobacteria</taxon>
        <taxon>Hyphomicrobiales</taxon>
        <taxon>Nitrobacteraceae</taxon>
        <taxon>Bradyrhizobium</taxon>
    </lineage>
</organism>
<comment type="caution">
    <text evidence="2">The sequence shown here is derived from an EMBL/GenBank/DDBJ whole genome shotgun (WGS) entry which is preliminary data.</text>
</comment>
<dbReference type="OrthoDB" id="8266100at2"/>
<dbReference type="RefSeq" id="WP_135178223.1">
    <property type="nucleotide sequence ID" value="NZ_SPQT01000029.1"/>
</dbReference>
<protein>
    <submittedName>
        <fullName evidence="2">ATP-binding protein</fullName>
    </submittedName>
</protein>
<evidence type="ECO:0000313" key="2">
    <source>
        <dbReference type="EMBL" id="TFV41399.1"/>
    </source>
</evidence>
<keyword evidence="3" id="KW-1185">Reference proteome</keyword>
<dbReference type="EMBL" id="SPQT01000029">
    <property type="protein sequence ID" value="TFV41399.1"/>
    <property type="molecule type" value="Genomic_DNA"/>
</dbReference>
<name>A0A4Y9LER2_9BRAD</name>
<reference evidence="2 3" key="1">
    <citation type="submission" date="2019-03" db="EMBL/GenBank/DDBJ databases">
        <title>Bradyrhizobium diversity isolated from nodules of Chamaecrista fasciculata.</title>
        <authorList>
            <person name="Klepa M.S."/>
            <person name="Urquiaga M.O."/>
            <person name="Hungria M."/>
            <person name="Delamuta J.R."/>
        </authorList>
    </citation>
    <scope>NUCLEOTIDE SEQUENCE [LARGE SCALE GENOMIC DNA]</scope>
    <source>
        <strain evidence="2 3">CNPSo 3448</strain>
    </source>
</reference>
<accession>A0A4Y9LER2</accession>